<dbReference type="Gene3D" id="3.30.342.10">
    <property type="entry name" value="DNA Polymerase, chain B, domain 1"/>
    <property type="match status" value="1"/>
</dbReference>
<dbReference type="EC" id="2.7.7.7" evidence="20"/>
<evidence type="ECO:0000256" key="12">
    <source>
        <dbReference type="ARBA" id="ARBA00022932"/>
    </source>
</evidence>
<evidence type="ECO:0000256" key="21">
    <source>
        <dbReference type="SAM" id="MobiDB-lite"/>
    </source>
</evidence>
<evidence type="ECO:0000256" key="18">
    <source>
        <dbReference type="ARBA" id="ARBA00049244"/>
    </source>
</evidence>
<dbReference type="GO" id="GO:0000166">
    <property type="term" value="F:nucleotide binding"/>
    <property type="evidence" value="ECO:0007669"/>
    <property type="project" value="InterPro"/>
</dbReference>
<reference evidence="27" key="2">
    <citation type="submission" date="2018-10" db="UniProtKB">
        <authorList>
            <consortium name="EnsemblPlants"/>
        </authorList>
    </citation>
    <scope>IDENTIFICATION</scope>
</reference>
<feature type="domain" description="DNA-directed DNA polymerase family B multifunctional" evidence="22">
    <location>
        <begin position="1104"/>
        <end position="1551"/>
    </location>
</feature>
<feature type="domain" description="C4-type zinc-finger of DNA polymerase delta" evidence="24">
    <location>
        <begin position="1614"/>
        <end position="1687"/>
    </location>
</feature>
<dbReference type="CDD" id="cd05778">
    <property type="entry name" value="DNA_polB_zeta_exo"/>
    <property type="match status" value="1"/>
</dbReference>
<sequence>MNPSSPEPSPPGTPSQVLSVRIVSLDYYMAPPVPGLDISYSPFHCEEVEEVPVIRIYGSTPAGQKTCLHIHQSLPYLYVPCPEELLHNIERGNSCMTGLLSDLEKTLQNRGPAKRKHVHGCSLVRAKKLYGYHSSEEIFVKIYLYYPHKVSRAATHLLGGAVLDRVFQPYESHIPYLLHFLIDYNLYGMGHVHVTDFKFRPPLPGDFHPKTLHRKVDSSDESEHKTHSYNAAMKNPIIWTSSTVPHALILGDSSTSHFMEGSSSNFRKRHTFMMLEADSRVEGIINEKYKMYTSLSQTTADTKMVQSLLAIWEELEHLRLLDETKPADIGRPPRDAVLKSFIHGIKYESALSALDPKEEGSHHKDSAVEASEKLERCFKSLTDVVGTITFSQNDCCENIGSDNSAQRTSQSFDEHEKHVDSEALGLLSWMASSQAGEEPTTDDELVNEVILSPLFSKKSIEFALESAHLDFDSASQQECQDILDTLEPMTGAEELNAKNSYHSSPMLDESTSVANTIPQIDGSSDEKQKGPQEYDQGSAMPTEDPSSYKSKTEKNSCDTTDNNDKESSGSIGEHGSACLSVRDLMRRKRRGSFQPEKLDFGCSGTAACNKDKTSGIVISGGLEVHDVTSGLPNSETSYSGGEYVHMTFAQKPPTGSEVSSASIEHPESAKLGSVDPLPFFNQTAEENKENGSFQYMGSSEFTSDTLGVPTHFQNDGSVLYLLTHAFSPPSAAAVGQWLPQHTYSISVSDDQEIEHHPTSTPHAEALPLMANSPVPGSASEHTTTTFIDTVMMKSDQPNKENKKLDDWHDFSQISAEDEKHKLTPLSQIGFRDPASTGGGQQLTILSIEVFAESRAELRPDPRFDAINVVSLAVEDDGDNTVEVRVLIRGNNDKSQGRRNLDGVIGCSVDVFPEERNLLYHLIDALCSIDPDILVGWEIQLGSLGFLAERAAYLGIGLLKRISRTLPHESKYPPKNLAHESSQVPEASPADDVIVDVSENDWSHTHASGVHVGGRIVLNLWRLMRGEVKLNNYSLEAVADEVLRRKVPLVPNKTLNRWFATGPGQGRHRCIEYVNSRAMLNLEIINQLDLVNRTSELARVFGIDFFSVLSRGSQFRVESMLLRLAHTQNYLAISPGNQQVASQPAMECMPLVMEPESAFYSDPVLVLDFQSLYPSMIIAYNLCYSTCLGKVFPSKSSVLGVSSYSADPHTIADLKNQLILTPNGVLYVQPEVRKGVVPRLLEEILSTRIMVKQALKKLAPSQKVLQKILNARQLALKLIANVTYGYTAAGFSGRMPCAELADSIVQCGRRTLETAISFVNQHPLWNARVVYGDTDSMFVLLKGRSREEAFRIGKEIASLVTAINPDPVTLKFEKVYHPCFLLTKKRYVGYSYENPEQNEPIFDAKGIETVRRDTCPAVAKMLERSLRIMFEEQDLVKVKSYVERQWTRILSGKVSIQDFIFAKEVRLGTYSARASSLPPAAIVATKAMLSDPRAEPRYAERVPYVVIHGEPGARLVDMVINPYGLLEVGSPYRLNELYYITKQIIPALQRVFGLLGVNLNKWFKEMPRPTRSTLAKRQSALGHGSRDSSSIRLGWNKKPSAKVARIDTYYMSSHCTICGDTVQGSETFCSYCLKNEAVVATVVTGRTSKLEREIQHLAAVCGHCGGADWIMESGVKCVSLACPVFYERRKIQKELRVVSESAGEAGYYPFCCGELF</sequence>
<dbReference type="GO" id="GO:0003887">
    <property type="term" value="F:DNA-directed DNA polymerase activity"/>
    <property type="evidence" value="ECO:0007669"/>
    <property type="project" value="UniProtKB-KW"/>
</dbReference>
<comment type="catalytic activity">
    <reaction evidence="18 20">
        <text>DNA(n) + a 2'-deoxyribonucleoside 5'-triphosphate = DNA(n+1) + diphosphate</text>
        <dbReference type="Rhea" id="RHEA:22508"/>
        <dbReference type="Rhea" id="RHEA-COMP:17339"/>
        <dbReference type="Rhea" id="RHEA-COMP:17340"/>
        <dbReference type="ChEBI" id="CHEBI:33019"/>
        <dbReference type="ChEBI" id="CHEBI:61560"/>
        <dbReference type="ChEBI" id="CHEBI:173112"/>
        <dbReference type="EC" id="2.7.7.7"/>
    </reaction>
</comment>
<evidence type="ECO:0000256" key="6">
    <source>
        <dbReference type="ARBA" id="ARBA00022695"/>
    </source>
</evidence>
<dbReference type="FunFam" id="3.30.420.10:FF:000082">
    <property type="entry name" value="DNA polymerase"/>
    <property type="match status" value="1"/>
</dbReference>
<dbReference type="FunFam" id="1.10.287.690:FF:000002">
    <property type="entry name" value="DNA polymerase zeta"/>
    <property type="match status" value="1"/>
</dbReference>
<dbReference type="Gramene" id="TraesCS2A02G117400.3">
    <property type="protein sequence ID" value="TraesCS2A02G117400.3"/>
    <property type="gene ID" value="TraesCS2A02G117400"/>
</dbReference>
<comment type="cofactor">
    <cofactor evidence="1 20">
        <name>[4Fe-4S] cluster</name>
        <dbReference type="ChEBI" id="CHEBI:49883"/>
    </cofactor>
</comment>
<comment type="similarity">
    <text evidence="3 20">Belongs to the DNA polymerase type-B family.</text>
</comment>
<dbReference type="Pfam" id="PF03104">
    <property type="entry name" value="DNA_pol_B_exo1"/>
    <property type="match status" value="1"/>
</dbReference>
<dbReference type="InterPro" id="IPR006172">
    <property type="entry name" value="DNA-dir_DNA_pol_B"/>
</dbReference>
<feature type="domain" description="DNA-directed DNA polymerase family B exonuclease" evidence="23">
    <location>
        <begin position="837"/>
        <end position="1037"/>
    </location>
</feature>
<dbReference type="InterPro" id="IPR056435">
    <property type="entry name" value="DPOD/Z_N"/>
</dbReference>
<dbReference type="Pfam" id="PF24055">
    <property type="entry name" value="POL3_N"/>
    <property type="match status" value="1"/>
</dbReference>
<dbReference type="GO" id="GO:0006281">
    <property type="term" value="P:DNA repair"/>
    <property type="evidence" value="ECO:0007669"/>
    <property type="project" value="UniProtKB-KW"/>
</dbReference>
<dbReference type="InterPro" id="IPR025687">
    <property type="entry name" value="Znf-C4pol"/>
</dbReference>
<dbReference type="PROSITE" id="PS00116">
    <property type="entry name" value="DNA_POLYMERASE_B"/>
    <property type="match status" value="1"/>
</dbReference>
<dbReference type="Proteomes" id="UP000019116">
    <property type="component" value="Chromosome 2A"/>
</dbReference>
<dbReference type="EnsemblPlants" id="TraesCS2A02G117400.3">
    <property type="protein sequence ID" value="TraesCS2A02G117400.3"/>
    <property type="gene ID" value="TraesCS2A02G117400"/>
</dbReference>
<keyword evidence="15 20" id="KW-0238">DNA-binding</keyword>
<evidence type="ECO:0000256" key="17">
    <source>
        <dbReference type="ARBA" id="ARBA00023242"/>
    </source>
</evidence>
<protein>
    <recommendedName>
        <fullName evidence="20">DNA polymerase</fullName>
        <ecNumber evidence="20">2.7.7.7</ecNumber>
    </recommendedName>
</protein>
<evidence type="ECO:0000256" key="13">
    <source>
        <dbReference type="ARBA" id="ARBA00023004"/>
    </source>
</evidence>
<evidence type="ECO:0000256" key="19">
    <source>
        <dbReference type="ARBA" id="ARBA00066055"/>
    </source>
</evidence>
<name>A0A3B6ATK3_WHEAT</name>
<keyword evidence="10 20" id="KW-0863">Zinc-finger</keyword>
<evidence type="ECO:0000256" key="5">
    <source>
        <dbReference type="ARBA" id="ARBA00022679"/>
    </source>
</evidence>
<keyword evidence="9" id="KW-0227">DNA damage</keyword>
<proteinExistence type="inferred from homology"/>
<dbReference type="InterPro" id="IPR006133">
    <property type="entry name" value="DNA-dir_DNA_pol_B_exonuc"/>
</dbReference>
<keyword evidence="7 20" id="KW-0235">DNA replication</keyword>
<dbReference type="InterPro" id="IPR030559">
    <property type="entry name" value="PolZ_Rev3"/>
</dbReference>
<dbReference type="Pfam" id="PF24065">
    <property type="entry name" value="REV3_N"/>
    <property type="match status" value="1"/>
</dbReference>
<dbReference type="Gene3D" id="1.10.287.690">
    <property type="entry name" value="Helix hairpin bin"/>
    <property type="match status" value="1"/>
</dbReference>
<evidence type="ECO:0000259" key="24">
    <source>
        <dbReference type="Pfam" id="PF14260"/>
    </source>
</evidence>
<evidence type="ECO:0000256" key="9">
    <source>
        <dbReference type="ARBA" id="ARBA00022763"/>
    </source>
</evidence>
<evidence type="ECO:0000256" key="2">
    <source>
        <dbReference type="ARBA" id="ARBA00004123"/>
    </source>
</evidence>
<evidence type="ECO:0000259" key="23">
    <source>
        <dbReference type="Pfam" id="PF03104"/>
    </source>
</evidence>
<dbReference type="FunFam" id="1.10.132.60:FF:000007">
    <property type="entry name" value="DNA polymerase"/>
    <property type="match status" value="1"/>
</dbReference>
<dbReference type="FunFam" id="3.30.342.10:FF:000014">
    <property type="entry name" value="DNA polymerase"/>
    <property type="match status" value="1"/>
</dbReference>
<dbReference type="GO" id="GO:0016035">
    <property type="term" value="C:zeta DNA polymerase complex"/>
    <property type="evidence" value="ECO:0007669"/>
    <property type="project" value="InterPro"/>
</dbReference>
<dbReference type="PANTHER" id="PTHR45812:SF1">
    <property type="entry name" value="DNA POLYMERASE ZETA CATALYTIC SUBUNIT"/>
    <property type="match status" value="1"/>
</dbReference>
<evidence type="ECO:0000256" key="4">
    <source>
        <dbReference type="ARBA" id="ARBA00022485"/>
    </source>
</evidence>
<keyword evidence="13 20" id="KW-0408">Iron</keyword>
<evidence type="ECO:0000256" key="1">
    <source>
        <dbReference type="ARBA" id="ARBA00001966"/>
    </source>
</evidence>
<dbReference type="GO" id="GO:0008270">
    <property type="term" value="F:zinc ion binding"/>
    <property type="evidence" value="ECO:0007669"/>
    <property type="project" value="UniProtKB-KW"/>
</dbReference>
<dbReference type="SMR" id="A0A3B6ATK3"/>
<comment type="subcellular location">
    <subcellularLocation>
        <location evidence="2 20">Nucleus</location>
    </subcellularLocation>
</comment>
<dbReference type="InterPro" id="IPR012337">
    <property type="entry name" value="RNaseH-like_sf"/>
</dbReference>
<dbReference type="Gene3D" id="1.10.132.60">
    <property type="entry name" value="DNA polymerase family B, C-terminal domain"/>
    <property type="match status" value="1"/>
</dbReference>
<dbReference type="InterPro" id="IPR036397">
    <property type="entry name" value="RNaseH_sf"/>
</dbReference>
<evidence type="ECO:0000256" key="7">
    <source>
        <dbReference type="ARBA" id="ARBA00022705"/>
    </source>
</evidence>
<evidence type="ECO:0000256" key="20">
    <source>
        <dbReference type="RuleBase" id="RU000442"/>
    </source>
</evidence>
<dbReference type="SUPFAM" id="SSF53098">
    <property type="entry name" value="Ribonuclease H-like"/>
    <property type="match status" value="1"/>
</dbReference>
<gene>
    <name evidence="27" type="primary">LOC123051636</name>
</gene>
<dbReference type="OrthoDB" id="2414538at2759"/>
<evidence type="ECO:0000313" key="28">
    <source>
        <dbReference type="Proteomes" id="UP000019116"/>
    </source>
</evidence>
<dbReference type="InterPro" id="IPR042087">
    <property type="entry name" value="DNA_pol_B_thumb"/>
</dbReference>
<evidence type="ECO:0000259" key="22">
    <source>
        <dbReference type="Pfam" id="PF00136"/>
    </source>
</evidence>
<keyword evidence="17 20" id="KW-0539">Nucleus</keyword>
<dbReference type="PANTHER" id="PTHR45812">
    <property type="entry name" value="DNA POLYMERASE ZETA CATALYTIC SUBUNIT"/>
    <property type="match status" value="1"/>
</dbReference>
<keyword evidence="5 20" id="KW-0808">Transferase</keyword>
<keyword evidence="8 20" id="KW-0479">Metal-binding</keyword>
<evidence type="ECO:0000313" key="27">
    <source>
        <dbReference type="EnsemblPlants" id="TraesCS2A02G117400.3"/>
    </source>
</evidence>
<evidence type="ECO:0000256" key="3">
    <source>
        <dbReference type="ARBA" id="ARBA00005755"/>
    </source>
</evidence>
<accession>A0A3B6ATK3</accession>
<dbReference type="Pfam" id="PF00136">
    <property type="entry name" value="DNA_pol_B"/>
    <property type="match status" value="1"/>
</dbReference>
<dbReference type="Gene3D" id="3.30.420.10">
    <property type="entry name" value="Ribonuclease H-like superfamily/Ribonuclease H"/>
    <property type="match status" value="1"/>
</dbReference>
<dbReference type="OMA" id="CYSELRG"/>
<dbReference type="InterPro" id="IPR006134">
    <property type="entry name" value="DNA-dir_DNA_pol_B_multi_dom"/>
</dbReference>
<keyword evidence="11 20" id="KW-0862">Zinc</keyword>
<reference evidence="27" key="1">
    <citation type="submission" date="2018-08" db="EMBL/GenBank/DDBJ databases">
        <authorList>
            <person name="Rossello M."/>
        </authorList>
    </citation>
    <scope>NUCLEOTIDE SEQUENCE [LARGE SCALE GENOMIC DNA]</scope>
    <source>
        <strain evidence="27">cv. Chinese Spring</strain>
    </source>
</reference>
<dbReference type="SUPFAM" id="SSF56672">
    <property type="entry name" value="DNA/RNA polymerases"/>
    <property type="match status" value="1"/>
</dbReference>
<dbReference type="InterPro" id="IPR043502">
    <property type="entry name" value="DNA/RNA_pol_sf"/>
</dbReference>
<dbReference type="GO" id="GO:0006260">
    <property type="term" value="P:DNA replication"/>
    <property type="evidence" value="ECO:0007669"/>
    <property type="project" value="UniProtKB-KW"/>
</dbReference>
<dbReference type="SMART" id="SM00486">
    <property type="entry name" value="POLBc"/>
    <property type="match status" value="1"/>
</dbReference>
<dbReference type="GO" id="GO:0005634">
    <property type="term" value="C:nucleus"/>
    <property type="evidence" value="ECO:0007669"/>
    <property type="project" value="UniProtKB-SubCell"/>
</dbReference>
<keyword evidence="12 20" id="KW-0239">DNA-directed DNA polymerase</keyword>
<evidence type="ECO:0000259" key="25">
    <source>
        <dbReference type="Pfam" id="PF24055"/>
    </source>
</evidence>
<dbReference type="Gramene" id="TraesCS2A03G0240500.2">
    <property type="protein sequence ID" value="TraesCS2A03G0240500.2.CDS"/>
    <property type="gene ID" value="TraesCS2A03G0240500"/>
</dbReference>
<dbReference type="InterPro" id="IPR017964">
    <property type="entry name" value="DNA-dir_DNA_pol_B_CS"/>
</dbReference>
<dbReference type="GO" id="GO:0051539">
    <property type="term" value="F:4 iron, 4 sulfur cluster binding"/>
    <property type="evidence" value="ECO:0007669"/>
    <property type="project" value="UniProtKB-KW"/>
</dbReference>
<feature type="region of interest" description="Disordered" evidence="21">
    <location>
        <begin position="516"/>
        <end position="574"/>
    </location>
</feature>
<dbReference type="InterPro" id="IPR023211">
    <property type="entry name" value="DNA_pol_palm_dom_sf"/>
</dbReference>
<evidence type="ECO:0000256" key="11">
    <source>
        <dbReference type="ARBA" id="ARBA00022833"/>
    </source>
</evidence>
<evidence type="ECO:0000259" key="26">
    <source>
        <dbReference type="Pfam" id="PF24065"/>
    </source>
</evidence>
<keyword evidence="16" id="KW-0234">DNA repair</keyword>
<dbReference type="CDD" id="cd05534">
    <property type="entry name" value="POLBc_zeta"/>
    <property type="match status" value="1"/>
</dbReference>
<feature type="domain" description="DNA polymerase delta/zeta catalytic subunit N-terminal" evidence="25">
    <location>
        <begin position="74"/>
        <end position="150"/>
    </location>
</feature>
<evidence type="ECO:0000256" key="16">
    <source>
        <dbReference type="ARBA" id="ARBA00023204"/>
    </source>
</evidence>
<organism evidence="27">
    <name type="scientific">Triticum aestivum</name>
    <name type="common">Wheat</name>
    <dbReference type="NCBI Taxonomy" id="4565"/>
    <lineage>
        <taxon>Eukaryota</taxon>
        <taxon>Viridiplantae</taxon>
        <taxon>Streptophyta</taxon>
        <taxon>Embryophyta</taxon>
        <taxon>Tracheophyta</taxon>
        <taxon>Spermatophyta</taxon>
        <taxon>Magnoliopsida</taxon>
        <taxon>Liliopsida</taxon>
        <taxon>Poales</taxon>
        <taxon>Poaceae</taxon>
        <taxon>BOP clade</taxon>
        <taxon>Pooideae</taxon>
        <taxon>Triticodae</taxon>
        <taxon>Triticeae</taxon>
        <taxon>Triticinae</taxon>
        <taxon>Triticum</taxon>
    </lineage>
</organism>
<evidence type="ECO:0000256" key="15">
    <source>
        <dbReference type="ARBA" id="ARBA00023125"/>
    </source>
</evidence>
<dbReference type="GO" id="GO:0019985">
    <property type="term" value="P:translesion synthesis"/>
    <property type="evidence" value="ECO:0007669"/>
    <property type="project" value="InterPro"/>
</dbReference>
<keyword evidence="14 20" id="KW-0411">Iron-sulfur</keyword>
<dbReference type="GO" id="GO:0003677">
    <property type="term" value="F:DNA binding"/>
    <property type="evidence" value="ECO:0007669"/>
    <property type="project" value="UniProtKB-KW"/>
</dbReference>
<dbReference type="PRINTS" id="PR00106">
    <property type="entry name" value="DNAPOLB"/>
</dbReference>
<feature type="compositionally biased region" description="Basic and acidic residues" evidence="21">
    <location>
        <begin position="550"/>
        <end position="567"/>
    </location>
</feature>
<evidence type="ECO:0000256" key="10">
    <source>
        <dbReference type="ARBA" id="ARBA00022771"/>
    </source>
</evidence>
<feature type="region of interest" description="Disordered" evidence="21">
    <location>
        <begin position="969"/>
        <end position="988"/>
    </location>
</feature>
<dbReference type="Gene3D" id="3.90.1600.10">
    <property type="entry name" value="Palm domain of DNA polymerase"/>
    <property type="match status" value="1"/>
</dbReference>
<keyword evidence="6 20" id="KW-0548">Nucleotidyltransferase</keyword>
<dbReference type="Pfam" id="PF14260">
    <property type="entry name" value="zf-C4pol"/>
    <property type="match status" value="1"/>
</dbReference>
<feature type="domain" description="DNA polymerase zeta catalytic subunit N-terminal" evidence="26">
    <location>
        <begin position="18"/>
        <end position="71"/>
    </location>
</feature>
<comment type="subunit">
    <text evidence="19">Forms DNA polymerase zeta with REV7.</text>
</comment>
<keyword evidence="28" id="KW-1185">Reference proteome</keyword>
<dbReference type="InterPro" id="IPR056447">
    <property type="entry name" value="REV3_N"/>
</dbReference>
<evidence type="ECO:0000256" key="14">
    <source>
        <dbReference type="ARBA" id="ARBA00023014"/>
    </source>
</evidence>
<keyword evidence="4 20" id="KW-0004">4Fe-4S</keyword>
<evidence type="ECO:0000256" key="8">
    <source>
        <dbReference type="ARBA" id="ARBA00022723"/>
    </source>
</evidence>